<dbReference type="GO" id="GO:0015215">
    <property type="term" value="F:nucleotide transmembrane transporter activity"/>
    <property type="evidence" value="ECO:0007669"/>
    <property type="project" value="UniProtKB-ARBA"/>
</dbReference>
<evidence type="ECO:0000256" key="7">
    <source>
        <dbReference type="ARBA" id="ARBA00023136"/>
    </source>
</evidence>
<evidence type="ECO:0000313" key="12">
    <source>
        <dbReference type="Proteomes" id="UP000241890"/>
    </source>
</evidence>
<dbReference type="Proteomes" id="UP000241890">
    <property type="component" value="Unassembled WGS sequence"/>
</dbReference>
<feature type="transmembrane region" description="Helical" evidence="10">
    <location>
        <begin position="6"/>
        <end position="24"/>
    </location>
</feature>
<feature type="transmembrane region" description="Helical" evidence="10">
    <location>
        <begin position="79"/>
        <end position="101"/>
    </location>
</feature>
<dbReference type="InterPro" id="IPR044712">
    <property type="entry name" value="SLC25A32-like"/>
</dbReference>
<evidence type="ECO:0000256" key="9">
    <source>
        <dbReference type="RuleBase" id="RU000488"/>
    </source>
</evidence>
<name>A0A2R5G7J5_9STRA</name>
<evidence type="ECO:0000256" key="3">
    <source>
        <dbReference type="ARBA" id="ARBA00022448"/>
    </source>
</evidence>
<evidence type="ECO:0000256" key="2">
    <source>
        <dbReference type="ARBA" id="ARBA00006375"/>
    </source>
</evidence>
<dbReference type="InterPro" id="IPR002067">
    <property type="entry name" value="MCP"/>
</dbReference>
<accession>A0A2R5G7J5</accession>
<dbReference type="OrthoDB" id="428293at2759"/>
<sequence>MSKNDGGIAFASGLFAGFTTTVALHPLDLIKTRFQVDEGTIKHGSLLDRFRARLDGASRAVESTILTSRKIHREGGLRGLYRGLVPAVVGSSASWGIYFFLYEKLKSTASASLENGERLSAWQYLGTSAAAGAMTTLCTNPVWLVKTRLELQTPGNEPYRGFTHAFTTILREEGLAGLYRGIVPALILVSNGGFQFMVYEELKHSLGDRTLTAVDYMLLGALSKSVASTITYPYQVVKSRMQQHRSTYTSTLGTFSRIIESQGVFGLYRGMVPNLLRVMPSSAITFCTYELTKRAMQERSSSES</sequence>
<keyword evidence="5" id="KW-0677">Repeat</keyword>
<comment type="similarity">
    <text evidence="2 9">Belongs to the mitochondrial carrier (TC 2.A.29) family.</text>
</comment>
<keyword evidence="12" id="KW-1185">Reference proteome</keyword>
<dbReference type="EMBL" id="BEYU01000026">
    <property type="protein sequence ID" value="GBG26970.1"/>
    <property type="molecule type" value="Genomic_DNA"/>
</dbReference>
<comment type="caution">
    <text evidence="11">The sequence shown here is derived from an EMBL/GenBank/DDBJ whole genome shotgun (WGS) entry which is preliminary data.</text>
</comment>
<dbReference type="InParanoid" id="A0A2R5G7J5"/>
<dbReference type="InterPro" id="IPR023395">
    <property type="entry name" value="MCP_dom_sf"/>
</dbReference>
<keyword evidence="7 8" id="KW-0472">Membrane</keyword>
<feature type="repeat" description="Solcar" evidence="8">
    <location>
        <begin position="119"/>
        <end position="205"/>
    </location>
</feature>
<feature type="repeat" description="Solcar" evidence="8">
    <location>
        <begin position="211"/>
        <end position="295"/>
    </location>
</feature>
<proteinExistence type="inferred from homology"/>
<dbReference type="Gene3D" id="1.50.40.10">
    <property type="entry name" value="Mitochondrial carrier domain"/>
    <property type="match status" value="2"/>
</dbReference>
<comment type="subcellular location">
    <subcellularLocation>
        <location evidence="1">Membrane</location>
        <topology evidence="1">Multi-pass membrane protein</topology>
    </subcellularLocation>
</comment>
<evidence type="ECO:0000256" key="10">
    <source>
        <dbReference type="SAM" id="Phobius"/>
    </source>
</evidence>
<feature type="repeat" description="Solcar" evidence="8">
    <location>
        <begin position="4"/>
        <end position="108"/>
    </location>
</feature>
<evidence type="ECO:0000256" key="6">
    <source>
        <dbReference type="ARBA" id="ARBA00022989"/>
    </source>
</evidence>
<reference evidence="11 12" key="1">
    <citation type="submission" date="2017-12" db="EMBL/GenBank/DDBJ databases">
        <title>Sequencing, de novo assembly and annotation of complete genome of a new Thraustochytrid species, strain FCC1311.</title>
        <authorList>
            <person name="Sedici K."/>
            <person name="Godart F."/>
            <person name="Aiese Cigliano R."/>
            <person name="Sanseverino W."/>
            <person name="Barakat M."/>
            <person name="Ortet P."/>
            <person name="Marechal E."/>
            <person name="Cagnac O."/>
            <person name="Amato A."/>
        </authorList>
    </citation>
    <scope>NUCLEOTIDE SEQUENCE [LARGE SCALE GENOMIC DNA]</scope>
</reference>
<evidence type="ECO:0000313" key="11">
    <source>
        <dbReference type="EMBL" id="GBG26970.1"/>
    </source>
</evidence>
<evidence type="ECO:0000256" key="1">
    <source>
        <dbReference type="ARBA" id="ARBA00004141"/>
    </source>
</evidence>
<gene>
    <name evidence="11" type="ORF">FCC1311_031932</name>
</gene>
<dbReference type="PRINTS" id="PR00926">
    <property type="entry name" value="MITOCARRIER"/>
</dbReference>
<organism evidence="11 12">
    <name type="scientific">Hondaea fermentalgiana</name>
    <dbReference type="NCBI Taxonomy" id="2315210"/>
    <lineage>
        <taxon>Eukaryota</taxon>
        <taxon>Sar</taxon>
        <taxon>Stramenopiles</taxon>
        <taxon>Bigyra</taxon>
        <taxon>Labyrinthulomycetes</taxon>
        <taxon>Thraustochytrida</taxon>
        <taxon>Thraustochytriidae</taxon>
        <taxon>Hondaea</taxon>
    </lineage>
</organism>
<evidence type="ECO:0000256" key="8">
    <source>
        <dbReference type="PROSITE-ProRule" id="PRU00282"/>
    </source>
</evidence>
<dbReference type="PROSITE" id="PS50920">
    <property type="entry name" value="SOLCAR"/>
    <property type="match status" value="3"/>
</dbReference>
<dbReference type="PANTHER" id="PTHR45683">
    <property type="entry name" value="MITOCHONDRIAL NICOTINAMIDE ADENINE DINUCLEOTIDE TRANSPORTER 1-RELATED-RELATED"/>
    <property type="match status" value="1"/>
</dbReference>
<feature type="transmembrane region" description="Helical" evidence="10">
    <location>
        <begin position="121"/>
        <end position="145"/>
    </location>
</feature>
<dbReference type="GO" id="GO:0016020">
    <property type="term" value="C:membrane"/>
    <property type="evidence" value="ECO:0007669"/>
    <property type="project" value="UniProtKB-SubCell"/>
</dbReference>
<dbReference type="Pfam" id="PF00153">
    <property type="entry name" value="Mito_carr"/>
    <property type="match status" value="3"/>
</dbReference>
<keyword evidence="6 10" id="KW-1133">Transmembrane helix</keyword>
<evidence type="ECO:0000256" key="4">
    <source>
        <dbReference type="ARBA" id="ARBA00022692"/>
    </source>
</evidence>
<protein>
    <submittedName>
        <fullName evidence="11">Mitochondrial folate transporter/carrier</fullName>
    </submittedName>
</protein>
<evidence type="ECO:0000256" key="5">
    <source>
        <dbReference type="ARBA" id="ARBA00022737"/>
    </source>
</evidence>
<dbReference type="AlphaFoldDB" id="A0A2R5G7J5"/>
<dbReference type="InterPro" id="IPR018108">
    <property type="entry name" value="MCP_transmembrane"/>
</dbReference>
<keyword evidence="4 8" id="KW-0812">Transmembrane</keyword>
<keyword evidence="3 9" id="KW-0813">Transport</keyword>
<dbReference type="SUPFAM" id="SSF103506">
    <property type="entry name" value="Mitochondrial carrier"/>
    <property type="match status" value="1"/>
</dbReference>